<evidence type="ECO:0000313" key="2">
    <source>
        <dbReference type="Proteomes" id="UP000036873"/>
    </source>
</evidence>
<gene>
    <name evidence="1" type="ORF">AKG39_08400</name>
</gene>
<dbReference type="STRING" id="52689.AKG39_08400"/>
<dbReference type="OrthoDB" id="1762443at2"/>
<keyword evidence="2" id="KW-1185">Reference proteome</keyword>
<dbReference type="Proteomes" id="UP000036873">
    <property type="component" value="Unassembled WGS sequence"/>
</dbReference>
<name>A0A0L6U0Z0_9FIRM</name>
<protein>
    <submittedName>
        <fullName evidence="1">Uncharacterized protein</fullName>
    </submittedName>
</protein>
<evidence type="ECO:0000313" key="1">
    <source>
        <dbReference type="EMBL" id="KNZ42186.1"/>
    </source>
</evidence>
<dbReference type="AlphaFoldDB" id="A0A0L6U0Z0"/>
<dbReference type="EMBL" id="LGYO01000019">
    <property type="protein sequence ID" value="KNZ42186.1"/>
    <property type="molecule type" value="Genomic_DNA"/>
</dbReference>
<comment type="caution">
    <text evidence="1">The sequence shown here is derived from an EMBL/GenBank/DDBJ whole genome shotgun (WGS) entry which is preliminary data.</text>
</comment>
<organism evidence="1 2">
    <name type="scientific">Acetobacterium bakii</name>
    <dbReference type="NCBI Taxonomy" id="52689"/>
    <lineage>
        <taxon>Bacteria</taxon>
        <taxon>Bacillati</taxon>
        <taxon>Bacillota</taxon>
        <taxon>Clostridia</taxon>
        <taxon>Eubacteriales</taxon>
        <taxon>Eubacteriaceae</taxon>
        <taxon>Acetobacterium</taxon>
    </lineage>
</organism>
<proteinExistence type="predicted"/>
<reference evidence="2" key="1">
    <citation type="submission" date="2015-07" db="EMBL/GenBank/DDBJ databases">
        <title>Draft genome sequence of Acetobacterium bakii DSM 8293, a potential psychrophilic chemical producer through syngas fermentation.</title>
        <authorList>
            <person name="Song Y."/>
            <person name="Hwang S."/>
            <person name="Cho B.-K."/>
        </authorList>
    </citation>
    <scope>NUCLEOTIDE SEQUENCE [LARGE SCALE GENOMIC DNA]</scope>
    <source>
        <strain evidence="2">DSM 8239</strain>
    </source>
</reference>
<accession>A0A0L6U0Z0</accession>
<sequence>MLLEKIQYTESQKTEMYFFKDVDYKVIDEFQASDLTLAEGEKANGYKPLTNSAKVVNQDYINEQVAVIDKIIADQYYNNWGRIAGDVVSNYQGLSSITSQIGETEREQKKFLTESVQYMGQDLGTLQKTRENLLSLGSGAPMNISLNELKMLSSGYVYTNIKPVEKIADENILPYINLAFLKSVSKIDQESETLLKVINNDHVYVAFTIPEETSIMGENEVLALKSEMMGTSDVGINQAYYDFLVKRVDQLYYFPELRFKYEDHIYTSYFVDIIKEGNQKIIVMMVKDYINNFSDVVVGNAEIYIQDYQAFEIPKSAVFTVDEETKVDTVTKGYFSDPTSVTVEKYAGGKAILKESDNPGLNSGMRIKIYP</sequence>